<dbReference type="Pfam" id="PF21821">
    <property type="entry name" value="Dit_like"/>
    <property type="match status" value="1"/>
</dbReference>
<evidence type="ECO:0000259" key="2">
    <source>
        <dbReference type="Pfam" id="PF21821"/>
    </source>
</evidence>
<proteinExistence type="predicted"/>
<dbReference type="OrthoDB" id="8421155at2"/>
<feature type="compositionally biased region" description="Low complexity" evidence="1">
    <location>
        <begin position="130"/>
        <end position="141"/>
    </location>
</feature>
<feature type="compositionally biased region" description="Polar residues" evidence="1">
    <location>
        <begin position="142"/>
        <end position="151"/>
    </location>
</feature>
<dbReference type="STRING" id="1122133.SAMN02745157_2532"/>
<feature type="domain" description="Dit-like phage tail protein N-terminal" evidence="2">
    <location>
        <begin position="15"/>
        <end position="124"/>
    </location>
</feature>
<organism evidence="3 4">
    <name type="scientific">Kaistia soli DSM 19436</name>
    <dbReference type="NCBI Taxonomy" id="1122133"/>
    <lineage>
        <taxon>Bacteria</taxon>
        <taxon>Pseudomonadati</taxon>
        <taxon>Pseudomonadota</taxon>
        <taxon>Alphaproteobacteria</taxon>
        <taxon>Hyphomicrobiales</taxon>
        <taxon>Kaistiaceae</taxon>
        <taxon>Kaistia</taxon>
    </lineage>
</organism>
<dbReference type="InterPro" id="IPR048494">
    <property type="entry name" value="Dit-like_N"/>
</dbReference>
<feature type="region of interest" description="Disordered" evidence="1">
    <location>
        <begin position="127"/>
        <end position="179"/>
    </location>
</feature>
<dbReference type="Proteomes" id="UP000184485">
    <property type="component" value="Unassembled WGS sequence"/>
</dbReference>
<dbReference type="AlphaFoldDB" id="A0A1M5D1H0"/>
<evidence type="ECO:0000313" key="4">
    <source>
        <dbReference type="Proteomes" id="UP000184485"/>
    </source>
</evidence>
<sequence>MPAIIFSRAIGPVAVDVVLSEAHESRLSITKNPIEAGADVADHAYVEPKRLTLDFAAAGAALTYAALVRFQESRQPFTVVSGLFIYDNMLIEVLTADRDPDTAFILKGRAVLSEAIIVETAYAQSEDTGSQKSGQAGGKKSTNAAKPSSGRSGDAVTADRASGTVARGDATSSASSTAEDQSALYRLKYGSSAARVGRGDL</sequence>
<protein>
    <recommendedName>
        <fullName evidence="2">Dit-like phage tail protein N-terminal domain-containing protein</fullName>
    </recommendedName>
</protein>
<reference evidence="3 4" key="1">
    <citation type="submission" date="2016-11" db="EMBL/GenBank/DDBJ databases">
        <authorList>
            <person name="Jaros S."/>
            <person name="Januszkiewicz K."/>
            <person name="Wedrychowicz H."/>
        </authorList>
    </citation>
    <scope>NUCLEOTIDE SEQUENCE [LARGE SCALE GENOMIC DNA]</scope>
    <source>
        <strain evidence="3 4">DSM 19436</strain>
    </source>
</reference>
<accession>A0A1M5D1H0</accession>
<evidence type="ECO:0000313" key="3">
    <source>
        <dbReference type="EMBL" id="SHF60858.1"/>
    </source>
</evidence>
<evidence type="ECO:0000256" key="1">
    <source>
        <dbReference type="SAM" id="MobiDB-lite"/>
    </source>
</evidence>
<dbReference type="EMBL" id="FQUP01000002">
    <property type="protein sequence ID" value="SHF60858.1"/>
    <property type="molecule type" value="Genomic_DNA"/>
</dbReference>
<gene>
    <name evidence="3" type="ORF">SAMN02745157_2532</name>
</gene>
<dbReference type="RefSeq" id="WP_073053215.1">
    <property type="nucleotide sequence ID" value="NZ_FQUP01000002.1"/>
</dbReference>
<keyword evidence="4" id="KW-1185">Reference proteome</keyword>
<name>A0A1M5D1H0_9HYPH</name>